<dbReference type="GO" id="GO:0050511">
    <property type="term" value="F:undecaprenyldiphospho-muramoylpentapeptide beta-N-acetylglucosaminyltransferase activity"/>
    <property type="evidence" value="ECO:0007669"/>
    <property type="project" value="UniProtKB-UniRule"/>
</dbReference>
<evidence type="ECO:0000256" key="3">
    <source>
        <dbReference type="ARBA" id="ARBA00022676"/>
    </source>
</evidence>
<reference evidence="13 14" key="1">
    <citation type="submission" date="2017-08" db="EMBL/GenBank/DDBJ databases">
        <authorList>
            <person name="de Groot N.N."/>
        </authorList>
    </citation>
    <scope>NUCLEOTIDE SEQUENCE [LARGE SCALE GENOMIC DNA]</scope>
    <source>
        <strain evidence="13 14">JC228</strain>
    </source>
</reference>
<gene>
    <name evidence="10" type="primary">murG</name>
    <name evidence="13" type="ORF">SAMN05877753_104125</name>
</gene>
<proteinExistence type="inferred from homology"/>
<evidence type="ECO:0000256" key="8">
    <source>
        <dbReference type="ARBA" id="ARBA00023306"/>
    </source>
</evidence>
<dbReference type="EC" id="2.4.1.227" evidence="10"/>
<evidence type="ECO:0000256" key="5">
    <source>
        <dbReference type="ARBA" id="ARBA00022960"/>
    </source>
</evidence>
<dbReference type="GO" id="GO:0071555">
    <property type="term" value="P:cell wall organization"/>
    <property type="evidence" value="ECO:0007669"/>
    <property type="project" value="UniProtKB-KW"/>
</dbReference>
<accession>A0A285CSB8</accession>
<feature type="binding site" evidence="10">
    <location>
        <position position="165"/>
    </location>
    <ligand>
        <name>UDP-N-acetyl-alpha-D-glucosamine</name>
        <dbReference type="ChEBI" id="CHEBI:57705"/>
    </ligand>
</feature>
<keyword evidence="9 10" id="KW-0961">Cell wall biogenesis/degradation</keyword>
<dbReference type="CDD" id="cd03785">
    <property type="entry name" value="GT28_MurG"/>
    <property type="match status" value="1"/>
</dbReference>
<dbReference type="GO" id="GO:0008360">
    <property type="term" value="P:regulation of cell shape"/>
    <property type="evidence" value="ECO:0007669"/>
    <property type="project" value="UniProtKB-KW"/>
</dbReference>
<evidence type="ECO:0000256" key="6">
    <source>
        <dbReference type="ARBA" id="ARBA00022984"/>
    </source>
</evidence>
<evidence type="ECO:0000313" key="13">
    <source>
        <dbReference type="EMBL" id="SNX70451.1"/>
    </source>
</evidence>
<evidence type="ECO:0000256" key="10">
    <source>
        <dbReference type="HAMAP-Rule" id="MF_00033"/>
    </source>
</evidence>
<evidence type="ECO:0000256" key="2">
    <source>
        <dbReference type="ARBA" id="ARBA00022618"/>
    </source>
</evidence>
<dbReference type="GO" id="GO:0051991">
    <property type="term" value="F:UDP-N-acetyl-D-glucosamine:N-acetylmuramoyl-L-alanyl-D-glutamyl-meso-2,6-diaminopimelyl-D-alanyl-D-alanine-diphosphoundecaprenol 4-beta-N-acetylglucosaminlytransferase activity"/>
    <property type="evidence" value="ECO:0007669"/>
    <property type="project" value="RHEA"/>
</dbReference>
<dbReference type="UniPathway" id="UPA00219"/>
<keyword evidence="1 10" id="KW-1003">Cell membrane</keyword>
<comment type="function">
    <text evidence="10">Cell wall formation. Catalyzes the transfer of a GlcNAc subunit on undecaprenyl-pyrophosphoryl-MurNAc-pentapeptide (lipid intermediate I) to form undecaprenyl-pyrophosphoryl-MurNAc-(pentapeptide)GlcNAc (lipid intermediate II).</text>
</comment>
<dbReference type="Pfam" id="PF04101">
    <property type="entry name" value="Glyco_tran_28_C"/>
    <property type="match status" value="1"/>
</dbReference>
<comment type="catalytic activity">
    <reaction evidence="10">
        <text>di-trans,octa-cis-undecaprenyl diphospho-N-acetyl-alpha-D-muramoyl-L-alanyl-D-glutamyl-meso-2,6-diaminopimeloyl-D-alanyl-D-alanine + UDP-N-acetyl-alpha-D-glucosamine = di-trans,octa-cis-undecaprenyl diphospho-[N-acetyl-alpha-D-glucosaminyl-(1-&gt;4)]-N-acetyl-alpha-D-muramoyl-L-alanyl-D-glutamyl-meso-2,6-diaminopimeloyl-D-alanyl-D-alanine + UDP + H(+)</text>
        <dbReference type="Rhea" id="RHEA:31227"/>
        <dbReference type="ChEBI" id="CHEBI:15378"/>
        <dbReference type="ChEBI" id="CHEBI:57705"/>
        <dbReference type="ChEBI" id="CHEBI:58223"/>
        <dbReference type="ChEBI" id="CHEBI:61387"/>
        <dbReference type="ChEBI" id="CHEBI:61388"/>
        <dbReference type="EC" id="2.4.1.227"/>
    </reaction>
</comment>
<dbReference type="Pfam" id="PF03033">
    <property type="entry name" value="Glyco_transf_28"/>
    <property type="match status" value="1"/>
</dbReference>
<sequence>MKSIVLTGGGTTGHVSVNLTLIPHLLERGWDIHYIGSKGGIEETLIKKYNEVHYHAISTGKLRRYWSKENVKDMFRVGKGILQAKRVLNKVKPSIVFSKGGFVSVPVVLAAKWSRIPIITHESDMTPGLANRIGLPFATKICYTFEDTKKHVPEEKGLFLGAVVRDELFKGSRDKGFALTGFSSRKPVILVTGGSQGAKSINDFVRDQLDELLQTFQIIHLCGKDKKDERLEGVKGYIQYEYVTDELPHLYAISDLVLTRAGSNTIFELLALRKPMILVPLPDTQSRGDQIQNADYFKRQGYAEVIKDENLKGKGAVELVKQAYVNRYQYVDEMRKQAVQNPTEKLLSLIEEYKKN</sequence>
<dbReference type="InterPro" id="IPR006009">
    <property type="entry name" value="GlcNAc_MurG"/>
</dbReference>
<dbReference type="GO" id="GO:0051301">
    <property type="term" value="P:cell division"/>
    <property type="evidence" value="ECO:0007669"/>
    <property type="project" value="UniProtKB-KW"/>
</dbReference>
<comment type="caution">
    <text evidence="10">Lacks conserved residue(s) required for the propagation of feature annotation.</text>
</comment>
<feature type="domain" description="Glycosyl transferase family 28 C-terminal" evidence="12">
    <location>
        <begin position="188"/>
        <end position="341"/>
    </location>
</feature>
<keyword evidence="14" id="KW-1185">Reference proteome</keyword>
<evidence type="ECO:0000256" key="4">
    <source>
        <dbReference type="ARBA" id="ARBA00022679"/>
    </source>
</evidence>
<evidence type="ECO:0000256" key="9">
    <source>
        <dbReference type="ARBA" id="ARBA00023316"/>
    </source>
</evidence>
<evidence type="ECO:0000259" key="11">
    <source>
        <dbReference type="Pfam" id="PF03033"/>
    </source>
</evidence>
<evidence type="ECO:0000256" key="7">
    <source>
        <dbReference type="ARBA" id="ARBA00023136"/>
    </source>
</evidence>
<evidence type="ECO:0000259" key="12">
    <source>
        <dbReference type="Pfam" id="PF04101"/>
    </source>
</evidence>
<keyword evidence="5 10" id="KW-0133">Cell shape</keyword>
<keyword evidence="2 10" id="KW-0132">Cell division</keyword>
<comment type="pathway">
    <text evidence="10">Cell wall biogenesis; peptidoglycan biosynthesis.</text>
</comment>
<keyword evidence="3 10" id="KW-0328">Glycosyltransferase</keyword>
<feature type="domain" description="Glycosyltransferase family 28 N-terminal" evidence="11">
    <location>
        <begin position="4"/>
        <end position="141"/>
    </location>
</feature>
<dbReference type="PANTHER" id="PTHR21015">
    <property type="entry name" value="UDP-N-ACETYLGLUCOSAMINE--N-ACETYLMURAMYL-(PENTAPEPTIDE) PYROPHOSPHORYL-UNDECAPRENOL N-ACETYLGLUCOSAMINE TRANSFERASE 1"/>
    <property type="match status" value="1"/>
</dbReference>
<dbReference type="GO" id="GO:0005975">
    <property type="term" value="P:carbohydrate metabolic process"/>
    <property type="evidence" value="ECO:0007669"/>
    <property type="project" value="InterPro"/>
</dbReference>
<dbReference type="Gene3D" id="3.40.50.2000">
    <property type="entry name" value="Glycogen Phosphorylase B"/>
    <property type="match status" value="2"/>
</dbReference>
<dbReference type="InterPro" id="IPR007235">
    <property type="entry name" value="Glyco_trans_28_C"/>
</dbReference>
<keyword evidence="7 10" id="KW-0472">Membrane</keyword>
<comment type="similarity">
    <text evidence="10">Belongs to the glycosyltransferase 28 family. MurG subfamily.</text>
</comment>
<evidence type="ECO:0000256" key="1">
    <source>
        <dbReference type="ARBA" id="ARBA00022475"/>
    </source>
</evidence>
<keyword evidence="4 10" id="KW-0808">Transferase</keyword>
<name>A0A285CSB8_9BACI</name>
<dbReference type="OrthoDB" id="9808936at2"/>
<dbReference type="SUPFAM" id="SSF53756">
    <property type="entry name" value="UDP-Glycosyltransferase/glycogen phosphorylase"/>
    <property type="match status" value="1"/>
</dbReference>
<feature type="binding site" evidence="10">
    <location>
        <position position="195"/>
    </location>
    <ligand>
        <name>UDP-N-acetyl-alpha-D-glucosamine</name>
        <dbReference type="ChEBI" id="CHEBI:57705"/>
    </ligand>
</feature>
<dbReference type="AlphaFoldDB" id="A0A285CSB8"/>
<keyword evidence="8 10" id="KW-0131">Cell cycle</keyword>
<dbReference type="EMBL" id="OAOP01000004">
    <property type="protein sequence ID" value="SNX70451.1"/>
    <property type="molecule type" value="Genomic_DNA"/>
</dbReference>
<dbReference type="RefSeq" id="WP_097158530.1">
    <property type="nucleotide sequence ID" value="NZ_JBEPMQ010000010.1"/>
</dbReference>
<dbReference type="NCBIfam" id="NF009102">
    <property type="entry name" value="PRK12446.1"/>
    <property type="match status" value="1"/>
</dbReference>
<evidence type="ECO:0000313" key="14">
    <source>
        <dbReference type="Proteomes" id="UP000219546"/>
    </source>
</evidence>
<protein>
    <recommendedName>
        <fullName evidence="10">UDP-N-acetylglucosamine--N-acetylmuramyl-(pentapeptide) pyrophosphoryl-undecaprenol N-acetylglucosamine transferase</fullName>
        <ecNumber evidence="10">2.4.1.227</ecNumber>
    </recommendedName>
    <alternativeName>
        <fullName evidence="10">Undecaprenyl-PP-MurNAc-pentapeptide-UDPGlcNAc GlcNAc transferase</fullName>
    </alternativeName>
</protein>
<dbReference type="GO" id="GO:0005886">
    <property type="term" value="C:plasma membrane"/>
    <property type="evidence" value="ECO:0007669"/>
    <property type="project" value="UniProtKB-SubCell"/>
</dbReference>
<organism evidence="13 14">
    <name type="scientific">Bacillus oleivorans</name>
    <dbReference type="NCBI Taxonomy" id="1448271"/>
    <lineage>
        <taxon>Bacteria</taxon>
        <taxon>Bacillati</taxon>
        <taxon>Bacillota</taxon>
        <taxon>Bacilli</taxon>
        <taxon>Bacillales</taxon>
        <taxon>Bacillaceae</taxon>
        <taxon>Bacillus</taxon>
    </lineage>
</organism>
<keyword evidence="6 10" id="KW-0573">Peptidoglycan synthesis</keyword>
<dbReference type="InterPro" id="IPR004276">
    <property type="entry name" value="GlycoTrans_28_N"/>
</dbReference>
<feature type="binding site" evidence="10">
    <location>
        <position position="290"/>
    </location>
    <ligand>
        <name>UDP-N-acetyl-alpha-D-glucosamine</name>
        <dbReference type="ChEBI" id="CHEBI:57705"/>
    </ligand>
</feature>
<dbReference type="Proteomes" id="UP000219546">
    <property type="component" value="Unassembled WGS sequence"/>
</dbReference>
<comment type="subcellular location">
    <subcellularLocation>
        <location evidence="10">Cell membrane</location>
        <topology evidence="10">Peripheral membrane protein</topology>
        <orientation evidence="10">Cytoplasmic side</orientation>
    </subcellularLocation>
</comment>
<dbReference type="NCBIfam" id="TIGR01133">
    <property type="entry name" value="murG"/>
    <property type="match status" value="1"/>
</dbReference>
<dbReference type="HAMAP" id="MF_00033">
    <property type="entry name" value="MurG"/>
    <property type="match status" value="1"/>
</dbReference>
<dbReference type="GO" id="GO:0009252">
    <property type="term" value="P:peptidoglycan biosynthetic process"/>
    <property type="evidence" value="ECO:0007669"/>
    <property type="project" value="UniProtKB-UniRule"/>
</dbReference>
<dbReference type="PANTHER" id="PTHR21015:SF27">
    <property type="entry name" value="UDP-N-ACETYLGLUCOSAMINE--N-ACETYLMURAMYL-(PENTAPEPTIDE) PYROPHOSPHORYL-UNDECAPRENOL N-ACETYLGLUCOSAMINE TRANSFERASE"/>
    <property type="match status" value="1"/>
</dbReference>